<gene>
    <name evidence="2" type="ORF">PoB_005886600</name>
</gene>
<feature type="non-terminal residue" evidence="2">
    <location>
        <position position="1"/>
    </location>
</feature>
<evidence type="ECO:0000313" key="3">
    <source>
        <dbReference type="Proteomes" id="UP000735302"/>
    </source>
</evidence>
<dbReference type="EMBL" id="BLXT01006603">
    <property type="protein sequence ID" value="GFO32361.1"/>
    <property type="molecule type" value="Genomic_DNA"/>
</dbReference>
<evidence type="ECO:0000313" key="2">
    <source>
        <dbReference type="EMBL" id="GFO32361.1"/>
    </source>
</evidence>
<sequence length="62" mass="6842">APPDNLTDGEHRWHSGWRVRLRSVGALLSRVRALLPSPSPDGGPKSLRSPWTGYIQTPNLTI</sequence>
<feature type="region of interest" description="Disordered" evidence="1">
    <location>
        <begin position="36"/>
        <end position="62"/>
    </location>
</feature>
<dbReference type="AlphaFoldDB" id="A0AAV4CHP2"/>
<dbReference type="Proteomes" id="UP000735302">
    <property type="component" value="Unassembled WGS sequence"/>
</dbReference>
<evidence type="ECO:0000256" key="1">
    <source>
        <dbReference type="SAM" id="MobiDB-lite"/>
    </source>
</evidence>
<name>A0AAV4CHP2_9GAST</name>
<protein>
    <submittedName>
        <fullName evidence="2">Uncharacterized protein</fullName>
    </submittedName>
</protein>
<organism evidence="2 3">
    <name type="scientific">Plakobranchus ocellatus</name>
    <dbReference type="NCBI Taxonomy" id="259542"/>
    <lineage>
        <taxon>Eukaryota</taxon>
        <taxon>Metazoa</taxon>
        <taxon>Spiralia</taxon>
        <taxon>Lophotrochozoa</taxon>
        <taxon>Mollusca</taxon>
        <taxon>Gastropoda</taxon>
        <taxon>Heterobranchia</taxon>
        <taxon>Euthyneura</taxon>
        <taxon>Panpulmonata</taxon>
        <taxon>Sacoglossa</taxon>
        <taxon>Placobranchoidea</taxon>
        <taxon>Plakobranchidae</taxon>
        <taxon>Plakobranchus</taxon>
    </lineage>
</organism>
<accession>A0AAV4CHP2</accession>
<comment type="caution">
    <text evidence="2">The sequence shown here is derived from an EMBL/GenBank/DDBJ whole genome shotgun (WGS) entry which is preliminary data.</text>
</comment>
<keyword evidence="3" id="KW-1185">Reference proteome</keyword>
<reference evidence="2 3" key="1">
    <citation type="journal article" date="2021" name="Elife">
        <title>Chloroplast acquisition without the gene transfer in kleptoplastic sea slugs, Plakobranchus ocellatus.</title>
        <authorList>
            <person name="Maeda T."/>
            <person name="Takahashi S."/>
            <person name="Yoshida T."/>
            <person name="Shimamura S."/>
            <person name="Takaki Y."/>
            <person name="Nagai Y."/>
            <person name="Toyoda A."/>
            <person name="Suzuki Y."/>
            <person name="Arimoto A."/>
            <person name="Ishii H."/>
            <person name="Satoh N."/>
            <person name="Nishiyama T."/>
            <person name="Hasebe M."/>
            <person name="Maruyama T."/>
            <person name="Minagawa J."/>
            <person name="Obokata J."/>
            <person name="Shigenobu S."/>
        </authorList>
    </citation>
    <scope>NUCLEOTIDE SEQUENCE [LARGE SCALE GENOMIC DNA]</scope>
</reference>
<proteinExistence type="predicted"/>